<keyword evidence="5" id="KW-1185">Reference proteome</keyword>
<evidence type="ECO:0000259" key="2">
    <source>
        <dbReference type="PROSITE" id="PS50885"/>
    </source>
</evidence>
<dbReference type="SUPFAM" id="SSF55781">
    <property type="entry name" value="GAF domain-like"/>
    <property type="match status" value="1"/>
</dbReference>
<dbReference type="InterPro" id="IPR003607">
    <property type="entry name" value="HD/PDEase_dom"/>
</dbReference>
<dbReference type="PROSITE" id="PS51832">
    <property type="entry name" value="HD_GYP"/>
    <property type="match status" value="1"/>
</dbReference>
<organism evidence="4 5">
    <name type="scientific">Marinobacterium zhoushanense</name>
    <dbReference type="NCBI Taxonomy" id="1679163"/>
    <lineage>
        <taxon>Bacteria</taxon>
        <taxon>Pseudomonadati</taxon>
        <taxon>Pseudomonadota</taxon>
        <taxon>Gammaproteobacteria</taxon>
        <taxon>Oceanospirillales</taxon>
        <taxon>Oceanospirillaceae</taxon>
        <taxon>Marinobacterium</taxon>
    </lineage>
</organism>
<evidence type="ECO:0000259" key="3">
    <source>
        <dbReference type="PROSITE" id="PS51832"/>
    </source>
</evidence>
<protein>
    <submittedName>
        <fullName evidence="4">Metal-dependent phosphohydrolase</fullName>
    </submittedName>
</protein>
<dbReference type="Gene3D" id="6.10.340.10">
    <property type="match status" value="1"/>
</dbReference>
<dbReference type="SMART" id="SM00471">
    <property type="entry name" value="HDc"/>
    <property type="match status" value="1"/>
</dbReference>
<reference evidence="5" key="1">
    <citation type="journal article" date="2019" name="Int. J. Syst. Evol. Microbiol.">
        <title>The Global Catalogue of Microorganisms (GCM) 10K type strain sequencing project: providing services to taxonomists for standard genome sequencing and annotation.</title>
        <authorList>
            <consortium name="The Broad Institute Genomics Platform"/>
            <consortium name="The Broad Institute Genome Sequencing Center for Infectious Disease"/>
            <person name="Wu L."/>
            <person name="Ma J."/>
        </authorList>
    </citation>
    <scope>NUCLEOTIDE SEQUENCE [LARGE SCALE GENOMIC DNA]</scope>
    <source>
        <strain evidence="5">CGMCC 1.15341</strain>
    </source>
</reference>
<name>A0ABQ1KI89_9GAMM</name>
<sequence length="968" mass="108990">MASSKGAEVRLQVLITAAILLSMLLLSAVLVGKSYLDKRALLLADTIESAERLAADVDSRISHLVNPLASALRVLAHNPFTDARNQRNRLQHLPVLVDILLTYPSVVAVYAGDPDARVVRVRAASADIRRRLHVPDQAAFVVDSRDNPLAKGDMLFFDQRLQLIETQKGMEDQGIPLPRSWYKQTEQSHTVQLSAPYLLPNVDELGVTLALRSADGGSVVAMDASIEGLSAQLAGIAGKPGTQLAIIDYADLVVAFADRYWGLKLTDSGVRQASVQELDSPAIERLAYRDQPAGALQMLDIGESRYFGVWIPLASFPEASLRLLMAFPAQGVLAEAKAQSLQQVYWTLAAIVVLVLLGAMAGRLVSNPLHQLAREMRAVANFDFSRPVRVNSRIKELNALGRVFASMSRTIHHFQRMSLTLSREPDLDYMLNGVVRHLKDSLAASSAVLYLFEEEQASLRLVAMSGLLDAPTTLRHNRRDVEHMKQLVLKAFAPDRHSDVLLTALMGRKKQLLGILALDLPHEADVSMELVQRAVDELSGSAATAIETRQLIRRQRLLLDAMIRLLADAIDAKSPYTSGHCERVPELAQMLIEAAEFSDKAPFRDFAMSEAERDEFRIAAWLHDCGKITSPEYVVDKATKLETIYNRIHEIRTRFEVIWRDAEIDYLKGTIEGRPMVDLQRALVEKQKQLQEDFAFIATANIGAEFGGAENKARLEQIGKQTWTRHFDRRLGLSREEYERLPASMHLEELPVIEKLLDDRPDHLVEWGERRPPVERDNPNNRWGFDMELPEYSFNLGELYNLSINAGTLTKEERFHINDHIVQTICMLSNLPLPPELKRVPEIAGNHHERMDGKGYPRRLNIGERSIPERVMAVADIFEALTAWDRPYKKAKTLSESLCIMAKMASNQHIDIDIFELFLESRIYLTYAKRFLRAGQIDEANVDRRQLMLLARRNQDGFRRPLGEREPA</sequence>
<dbReference type="Gene3D" id="1.10.3210.10">
    <property type="entry name" value="Hypothetical protein af1432"/>
    <property type="match status" value="2"/>
</dbReference>
<dbReference type="PANTHER" id="PTHR43155">
    <property type="entry name" value="CYCLIC DI-GMP PHOSPHODIESTERASE PA4108-RELATED"/>
    <property type="match status" value="1"/>
</dbReference>
<dbReference type="RefSeq" id="WP_188748828.1">
    <property type="nucleotide sequence ID" value="NZ_BMIJ01000005.1"/>
</dbReference>
<dbReference type="SMART" id="SM00304">
    <property type="entry name" value="HAMP"/>
    <property type="match status" value="1"/>
</dbReference>
<dbReference type="PROSITE" id="PS50885">
    <property type="entry name" value="HAMP"/>
    <property type="match status" value="1"/>
</dbReference>
<dbReference type="CDD" id="cd06225">
    <property type="entry name" value="HAMP"/>
    <property type="match status" value="1"/>
</dbReference>
<feature type="domain" description="HAMP" evidence="2">
    <location>
        <begin position="363"/>
        <end position="416"/>
    </location>
</feature>
<keyword evidence="1" id="KW-0472">Membrane</keyword>
<dbReference type="CDD" id="cd00077">
    <property type="entry name" value="HDc"/>
    <property type="match status" value="1"/>
</dbReference>
<feature type="domain" description="HD-GYP" evidence="3">
    <location>
        <begin position="721"/>
        <end position="934"/>
    </location>
</feature>
<dbReference type="InterPro" id="IPR003660">
    <property type="entry name" value="HAMP_dom"/>
</dbReference>
<dbReference type="InterPro" id="IPR029016">
    <property type="entry name" value="GAF-like_dom_sf"/>
</dbReference>
<feature type="transmembrane region" description="Helical" evidence="1">
    <location>
        <begin position="344"/>
        <end position="365"/>
    </location>
</feature>
<dbReference type="EMBL" id="BMIJ01000005">
    <property type="protein sequence ID" value="GGB97953.1"/>
    <property type="molecule type" value="Genomic_DNA"/>
</dbReference>
<evidence type="ECO:0000313" key="4">
    <source>
        <dbReference type="EMBL" id="GGB97953.1"/>
    </source>
</evidence>
<dbReference type="SUPFAM" id="SSF109604">
    <property type="entry name" value="HD-domain/PDEase-like"/>
    <property type="match status" value="2"/>
</dbReference>
<keyword evidence="1" id="KW-0812">Transmembrane</keyword>
<evidence type="ECO:0000313" key="5">
    <source>
        <dbReference type="Proteomes" id="UP000629025"/>
    </source>
</evidence>
<proteinExistence type="predicted"/>
<gene>
    <name evidence="4" type="ORF">GCM10011352_25080</name>
</gene>
<dbReference type="Gene3D" id="3.30.450.40">
    <property type="match status" value="1"/>
</dbReference>
<feature type="transmembrane region" description="Helical" evidence="1">
    <location>
        <begin position="12"/>
        <end position="32"/>
    </location>
</feature>
<dbReference type="InterPro" id="IPR037522">
    <property type="entry name" value="HD_GYP_dom"/>
</dbReference>
<accession>A0ABQ1KI89</accession>
<comment type="caution">
    <text evidence="4">The sequence shown here is derived from an EMBL/GenBank/DDBJ whole genome shotgun (WGS) entry which is preliminary data.</text>
</comment>
<dbReference type="Pfam" id="PF13487">
    <property type="entry name" value="HD_5"/>
    <property type="match status" value="1"/>
</dbReference>
<dbReference type="Pfam" id="PF00672">
    <property type="entry name" value="HAMP"/>
    <property type="match status" value="1"/>
</dbReference>
<dbReference type="Proteomes" id="UP000629025">
    <property type="component" value="Unassembled WGS sequence"/>
</dbReference>
<keyword evidence="1" id="KW-1133">Transmembrane helix</keyword>
<dbReference type="PANTHER" id="PTHR43155:SF2">
    <property type="entry name" value="CYCLIC DI-GMP PHOSPHODIESTERASE PA4108"/>
    <property type="match status" value="1"/>
</dbReference>
<evidence type="ECO:0000256" key="1">
    <source>
        <dbReference type="SAM" id="Phobius"/>
    </source>
</evidence>